<dbReference type="AlphaFoldDB" id="A0A401VX21"/>
<dbReference type="InterPro" id="IPR051397">
    <property type="entry name" value="Zn-ADH-like_protein"/>
</dbReference>
<organism evidence="2 3">
    <name type="scientific">Streptomyces paromomycinus</name>
    <name type="common">Streptomyces rimosus subsp. paromomycinus</name>
    <dbReference type="NCBI Taxonomy" id="92743"/>
    <lineage>
        <taxon>Bacteria</taxon>
        <taxon>Bacillati</taxon>
        <taxon>Actinomycetota</taxon>
        <taxon>Actinomycetes</taxon>
        <taxon>Kitasatosporales</taxon>
        <taxon>Streptomycetaceae</taxon>
        <taxon>Streptomyces</taxon>
    </lineage>
</organism>
<dbReference type="SMART" id="SM00829">
    <property type="entry name" value="PKS_ER"/>
    <property type="match status" value="1"/>
</dbReference>
<comment type="caution">
    <text evidence="2">The sequence shown here is derived from an EMBL/GenBank/DDBJ whole genome shotgun (WGS) entry which is preliminary data.</text>
</comment>
<feature type="domain" description="Enoyl reductase (ER)" evidence="1">
    <location>
        <begin position="10"/>
        <end position="311"/>
    </location>
</feature>
<dbReference type="InterPro" id="IPR036291">
    <property type="entry name" value="NAD(P)-bd_dom_sf"/>
</dbReference>
<dbReference type="SUPFAM" id="SSF50129">
    <property type="entry name" value="GroES-like"/>
    <property type="match status" value="1"/>
</dbReference>
<name>A0A401VX21_STREY</name>
<dbReference type="Pfam" id="PF13602">
    <property type="entry name" value="ADH_zinc_N_2"/>
    <property type="match status" value="1"/>
</dbReference>
<dbReference type="EMBL" id="BHZD01000001">
    <property type="protein sequence ID" value="GCD41596.1"/>
    <property type="molecule type" value="Genomic_DNA"/>
</dbReference>
<protein>
    <submittedName>
        <fullName evidence="2">Oxidoreductase</fullName>
    </submittedName>
</protein>
<dbReference type="Gene3D" id="3.90.180.10">
    <property type="entry name" value="Medium-chain alcohol dehydrogenases, catalytic domain"/>
    <property type="match status" value="1"/>
</dbReference>
<dbReference type="SUPFAM" id="SSF51735">
    <property type="entry name" value="NAD(P)-binding Rossmann-fold domains"/>
    <property type="match status" value="1"/>
</dbReference>
<dbReference type="InterPro" id="IPR011032">
    <property type="entry name" value="GroES-like_sf"/>
</dbReference>
<dbReference type="GO" id="GO:0016491">
    <property type="term" value="F:oxidoreductase activity"/>
    <property type="evidence" value="ECO:0007669"/>
    <property type="project" value="InterPro"/>
</dbReference>
<sequence length="313" mass="31832">MRRVRFHSYGGPEVLRVEETEVPVPGPGELLVRTEAIGVTLPSVRRTRGDGNGGGVPLPAVLGGEVAGAVVGLGPDVTGFAVGDRVTSLSFTGSYTEAATVPAAMAARIPDAAAAVDAVALVRGGQVALAALATAAPADGESVLITGAAGATGHLAVQLAKLRGVSRVVAAVSSAAKADFLYGLGADEVVTYEDASWGEPVDIVLDGVGGELLPRAVAALAPGGRLVFFNSGGGTVPAYDLLAGAKTITGLTMARFAATRPERYERHGAELWDHFFAGRLRAAVHARVPLAEAARAHEIIETRANLGKVVLIP</sequence>
<dbReference type="InterPro" id="IPR020843">
    <property type="entry name" value="ER"/>
</dbReference>
<dbReference type="RefSeq" id="WP_125058494.1">
    <property type="nucleotide sequence ID" value="NZ_BHZD01000001.1"/>
</dbReference>
<keyword evidence="3" id="KW-1185">Reference proteome</keyword>
<dbReference type="InterPro" id="IPR013154">
    <property type="entry name" value="ADH-like_N"/>
</dbReference>
<dbReference type="Gene3D" id="3.40.50.720">
    <property type="entry name" value="NAD(P)-binding Rossmann-like Domain"/>
    <property type="match status" value="1"/>
</dbReference>
<evidence type="ECO:0000259" key="1">
    <source>
        <dbReference type="SMART" id="SM00829"/>
    </source>
</evidence>
<dbReference type="PANTHER" id="PTHR43677:SF4">
    <property type="entry name" value="QUINONE OXIDOREDUCTASE-LIKE PROTEIN 2"/>
    <property type="match status" value="1"/>
</dbReference>
<evidence type="ECO:0000313" key="2">
    <source>
        <dbReference type="EMBL" id="GCD41596.1"/>
    </source>
</evidence>
<dbReference type="Pfam" id="PF08240">
    <property type="entry name" value="ADH_N"/>
    <property type="match status" value="1"/>
</dbReference>
<reference evidence="2 3" key="1">
    <citation type="submission" date="2018-11" db="EMBL/GenBank/DDBJ databases">
        <title>Whole genome sequence of Streptomyces paromomycinus NBRC 15454(T).</title>
        <authorList>
            <person name="Komaki H."/>
            <person name="Tamura T."/>
        </authorList>
    </citation>
    <scope>NUCLEOTIDE SEQUENCE [LARGE SCALE GENOMIC DNA]</scope>
    <source>
        <strain evidence="2 3">NBRC 15454</strain>
    </source>
</reference>
<evidence type="ECO:0000313" key="3">
    <source>
        <dbReference type="Proteomes" id="UP000286746"/>
    </source>
</evidence>
<proteinExistence type="predicted"/>
<dbReference type="PANTHER" id="PTHR43677">
    <property type="entry name" value="SHORT-CHAIN DEHYDROGENASE/REDUCTASE"/>
    <property type="match status" value="1"/>
</dbReference>
<gene>
    <name evidence="2" type="ORF">GKJPGBOP_01252</name>
</gene>
<accession>A0A401VX21</accession>
<dbReference type="Proteomes" id="UP000286746">
    <property type="component" value="Unassembled WGS sequence"/>
</dbReference>